<dbReference type="EMBL" id="BDGG01000011">
    <property type="protein sequence ID" value="GAV04484.1"/>
    <property type="molecule type" value="Genomic_DNA"/>
</dbReference>
<comment type="caution">
    <text evidence="2">The sequence shown here is derived from an EMBL/GenBank/DDBJ whole genome shotgun (WGS) entry which is preliminary data.</text>
</comment>
<evidence type="ECO:0000256" key="1">
    <source>
        <dbReference type="SAM" id="Phobius"/>
    </source>
</evidence>
<name>A0A1D1VZM1_RAMVA</name>
<protein>
    <submittedName>
        <fullName evidence="2">Uncharacterized protein</fullName>
    </submittedName>
</protein>
<feature type="transmembrane region" description="Helical" evidence="1">
    <location>
        <begin position="45"/>
        <end position="67"/>
    </location>
</feature>
<evidence type="ECO:0000313" key="2">
    <source>
        <dbReference type="EMBL" id="GAV04484.1"/>
    </source>
</evidence>
<evidence type="ECO:0000313" key="3">
    <source>
        <dbReference type="Proteomes" id="UP000186922"/>
    </source>
</evidence>
<keyword evidence="3" id="KW-1185">Reference proteome</keyword>
<keyword evidence="1" id="KW-0472">Membrane</keyword>
<gene>
    <name evidence="2" type="primary">RvY_14754-1</name>
    <name evidence="2" type="synonym">RvY_14754.1</name>
    <name evidence="2" type="ORF">RvY_14754</name>
</gene>
<organism evidence="2 3">
    <name type="scientific">Ramazzottius varieornatus</name>
    <name type="common">Water bear</name>
    <name type="synonym">Tardigrade</name>
    <dbReference type="NCBI Taxonomy" id="947166"/>
    <lineage>
        <taxon>Eukaryota</taxon>
        <taxon>Metazoa</taxon>
        <taxon>Ecdysozoa</taxon>
        <taxon>Tardigrada</taxon>
        <taxon>Eutardigrada</taxon>
        <taxon>Parachela</taxon>
        <taxon>Hypsibioidea</taxon>
        <taxon>Ramazzottiidae</taxon>
        <taxon>Ramazzottius</taxon>
    </lineage>
</organism>
<dbReference type="Proteomes" id="UP000186922">
    <property type="component" value="Unassembled WGS sequence"/>
</dbReference>
<keyword evidence="1" id="KW-1133">Transmembrane helix</keyword>
<sequence length="185" mass="20739">MTIQAIKNEPEGTTNQSAATLYGRCRTTTLASAKKPAVRRKRTRLVLWLIFTQFILWAPTNVTSVLLGSVTTDNKKKYFLRPCVFLNPIDFIKEHFTVAAPGVLIEQDIKIQPAKAVQLLPFGKAVLPDGYQTLAAKAKRDILWSHIQNITYDMDHQPTEPYNMANATKIIVTNLPCAGLHAHLR</sequence>
<proteinExistence type="predicted"/>
<dbReference type="AlphaFoldDB" id="A0A1D1VZM1"/>
<keyword evidence="1" id="KW-0812">Transmembrane</keyword>
<accession>A0A1D1VZM1</accession>
<reference evidence="2 3" key="1">
    <citation type="journal article" date="2016" name="Nat. Commun.">
        <title>Extremotolerant tardigrade genome and improved radiotolerance of human cultured cells by tardigrade-unique protein.</title>
        <authorList>
            <person name="Hashimoto T."/>
            <person name="Horikawa D.D."/>
            <person name="Saito Y."/>
            <person name="Kuwahara H."/>
            <person name="Kozuka-Hata H."/>
            <person name="Shin-I T."/>
            <person name="Minakuchi Y."/>
            <person name="Ohishi K."/>
            <person name="Motoyama A."/>
            <person name="Aizu T."/>
            <person name="Enomoto A."/>
            <person name="Kondo K."/>
            <person name="Tanaka S."/>
            <person name="Hara Y."/>
            <person name="Koshikawa S."/>
            <person name="Sagara H."/>
            <person name="Miura T."/>
            <person name="Yokobori S."/>
            <person name="Miyagawa K."/>
            <person name="Suzuki Y."/>
            <person name="Kubo T."/>
            <person name="Oyama M."/>
            <person name="Kohara Y."/>
            <person name="Fujiyama A."/>
            <person name="Arakawa K."/>
            <person name="Katayama T."/>
            <person name="Toyoda A."/>
            <person name="Kunieda T."/>
        </authorList>
    </citation>
    <scope>NUCLEOTIDE SEQUENCE [LARGE SCALE GENOMIC DNA]</scope>
    <source>
        <strain evidence="2 3">YOKOZUNA-1</strain>
    </source>
</reference>